<dbReference type="RefSeq" id="WP_091732288.1">
    <property type="nucleotide sequence ID" value="NZ_LT629757.1"/>
</dbReference>
<dbReference type="EMBL" id="LT629757">
    <property type="protein sequence ID" value="SDT07962.1"/>
    <property type="molecule type" value="Genomic_DNA"/>
</dbReference>
<accession>A0A1H1XFN2</accession>
<keyword evidence="1" id="KW-0805">Transcription regulation</keyword>
<dbReference type="Pfam" id="PF01638">
    <property type="entry name" value="HxlR"/>
    <property type="match status" value="1"/>
</dbReference>
<keyword evidence="3" id="KW-0804">Transcription</keyword>
<evidence type="ECO:0000313" key="6">
    <source>
        <dbReference type="EMBL" id="SDT07962.1"/>
    </source>
</evidence>
<proteinExistence type="predicted"/>
<evidence type="ECO:0000256" key="2">
    <source>
        <dbReference type="ARBA" id="ARBA00023125"/>
    </source>
</evidence>
<evidence type="ECO:0000256" key="4">
    <source>
        <dbReference type="SAM" id="MobiDB-lite"/>
    </source>
</evidence>
<dbReference type="STRING" id="642780.SAMN04488570_3470"/>
<evidence type="ECO:0000256" key="1">
    <source>
        <dbReference type="ARBA" id="ARBA00023015"/>
    </source>
</evidence>
<feature type="region of interest" description="Disordered" evidence="4">
    <location>
        <begin position="122"/>
        <end position="147"/>
    </location>
</feature>
<dbReference type="PANTHER" id="PTHR33204:SF39">
    <property type="entry name" value="TRANSCRIPTIONAL REGULATORY PROTEIN"/>
    <property type="match status" value="1"/>
</dbReference>
<dbReference type="GO" id="GO:0003677">
    <property type="term" value="F:DNA binding"/>
    <property type="evidence" value="ECO:0007669"/>
    <property type="project" value="UniProtKB-KW"/>
</dbReference>
<dbReference type="Gene3D" id="1.10.10.10">
    <property type="entry name" value="Winged helix-like DNA-binding domain superfamily/Winged helix DNA-binding domain"/>
    <property type="match status" value="1"/>
</dbReference>
<gene>
    <name evidence="6" type="ORF">SAMN04488570_3470</name>
</gene>
<dbReference type="InterPro" id="IPR036388">
    <property type="entry name" value="WH-like_DNA-bd_sf"/>
</dbReference>
<organism evidence="6 7">
    <name type="scientific">Nocardioides scoriae</name>
    <dbReference type="NCBI Taxonomy" id="642780"/>
    <lineage>
        <taxon>Bacteria</taxon>
        <taxon>Bacillati</taxon>
        <taxon>Actinomycetota</taxon>
        <taxon>Actinomycetes</taxon>
        <taxon>Propionibacteriales</taxon>
        <taxon>Nocardioidaceae</taxon>
        <taxon>Nocardioides</taxon>
    </lineage>
</organism>
<evidence type="ECO:0000259" key="5">
    <source>
        <dbReference type="PROSITE" id="PS51118"/>
    </source>
</evidence>
<sequence>MPTTPVTPAADPYSAACPSRQLLDRIGDKWTVLVLGVLTQSPRRYGEIARAVEGVSQKMLTQTLRHLERDGMVVRTVHATVPVRVDYELTDLGRSLSGPLAVLEAWAVEHIDVIEQARAAYDAPAPGEGSGGVGDGRGVRSGSRPSR</sequence>
<keyword evidence="2 6" id="KW-0238">DNA-binding</keyword>
<dbReference type="AlphaFoldDB" id="A0A1H1XFN2"/>
<evidence type="ECO:0000256" key="3">
    <source>
        <dbReference type="ARBA" id="ARBA00023163"/>
    </source>
</evidence>
<dbReference type="Proteomes" id="UP000198859">
    <property type="component" value="Chromosome I"/>
</dbReference>
<protein>
    <submittedName>
        <fullName evidence="6">DNA-binding transcriptional regulator, HxlR family</fullName>
    </submittedName>
</protein>
<dbReference type="PROSITE" id="PS51118">
    <property type="entry name" value="HTH_HXLR"/>
    <property type="match status" value="1"/>
</dbReference>
<keyword evidence="7" id="KW-1185">Reference proteome</keyword>
<dbReference type="OrthoDB" id="370168at2"/>
<name>A0A1H1XFN2_9ACTN</name>
<dbReference type="InterPro" id="IPR002577">
    <property type="entry name" value="HTH_HxlR"/>
</dbReference>
<reference evidence="7" key="1">
    <citation type="submission" date="2016-10" db="EMBL/GenBank/DDBJ databases">
        <authorList>
            <person name="Varghese N."/>
            <person name="Submissions S."/>
        </authorList>
    </citation>
    <scope>NUCLEOTIDE SEQUENCE [LARGE SCALE GENOMIC DNA]</scope>
    <source>
        <strain evidence="7">DSM 22127</strain>
    </source>
</reference>
<feature type="domain" description="HTH hxlR-type" evidence="5">
    <location>
        <begin position="17"/>
        <end position="115"/>
    </location>
</feature>
<dbReference type="InterPro" id="IPR036390">
    <property type="entry name" value="WH_DNA-bd_sf"/>
</dbReference>
<evidence type="ECO:0000313" key="7">
    <source>
        <dbReference type="Proteomes" id="UP000198859"/>
    </source>
</evidence>
<dbReference type="SUPFAM" id="SSF46785">
    <property type="entry name" value="Winged helix' DNA-binding domain"/>
    <property type="match status" value="1"/>
</dbReference>
<dbReference type="PANTHER" id="PTHR33204">
    <property type="entry name" value="TRANSCRIPTIONAL REGULATOR, MARR FAMILY"/>
    <property type="match status" value="1"/>
</dbReference>